<evidence type="ECO:0000256" key="12">
    <source>
        <dbReference type="SAM" id="MobiDB-lite"/>
    </source>
</evidence>
<dbReference type="GO" id="GO:0004843">
    <property type="term" value="F:cysteine-type deubiquitinase activity"/>
    <property type="evidence" value="ECO:0007669"/>
    <property type="project" value="UniProtKB-UniRule"/>
</dbReference>
<evidence type="ECO:0000256" key="6">
    <source>
        <dbReference type="ARBA" id="ARBA00022786"/>
    </source>
</evidence>
<feature type="region of interest" description="Disordered" evidence="12">
    <location>
        <begin position="541"/>
        <end position="567"/>
    </location>
</feature>
<dbReference type="PROSITE" id="PS50235">
    <property type="entry name" value="USP_3"/>
    <property type="match status" value="1"/>
</dbReference>
<keyword evidence="8 10" id="KW-0788">Thiol protease</keyword>
<dbReference type="InterPro" id="IPR050164">
    <property type="entry name" value="Peptidase_C19"/>
</dbReference>
<evidence type="ECO:0000259" key="13">
    <source>
        <dbReference type="PROSITE" id="PS50235"/>
    </source>
</evidence>
<dbReference type="InterPro" id="IPR038765">
    <property type="entry name" value="Papain-like_cys_pep_sf"/>
</dbReference>
<dbReference type="Pfam" id="PF00443">
    <property type="entry name" value="UCH"/>
    <property type="match status" value="1"/>
</dbReference>
<dbReference type="InterPro" id="IPR028889">
    <property type="entry name" value="USP"/>
</dbReference>
<keyword evidence="4 10" id="KW-0645">Protease</keyword>
<evidence type="ECO:0000256" key="9">
    <source>
        <dbReference type="ARBA" id="ARBA00023306"/>
    </source>
</evidence>
<dbReference type="PROSITE" id="PS00972">
    <property type="entry name" value="USP_1"/>
    <property type="match status" value="1"/>
</dbReference>
<dbReference type="Gene3D" id="2.30.29.180">
    <property type="entry name" value="Ubiquitin carboxyl-terminal hydrolase 26/29/37, pleckstrin homology-like domain"/>
    <property type="match status" value="1"/>
</dbReference>
<dbReference type="PANTHER" id="PTHR24006:SF915">
    <property type="entry name" value="UBIQUITIN CARBOXYL-TERMINAL HYDROLASE-RELATED"/>
    <property type="match status" value="1"/>
</dbReference>
<organism evidence="14 15">
    <name type="scientific">Myripristis murdjan</name>
    <name type="common">pinecone soldierfish</name>
    <dbReference type="NCBI Taxonomy" id="586833"/>
    <lineage>
        <taxon>Eukaryota</taxon>
        <taxon>Metazoa</taxon>
        <taxon>Chordata</taxon>
        <taxon>Craniata</taxon>
        <taxon>Vertebrata</taxon>
        <taxon>Euteleostomi</taxon>
        <taxon>Actinopterygii</taxon>
        <taxon>Neopterygii</taxon>
        <taxon>Teleostei</taxon>
        <taxon>Neoteleostei</taxon>
        <taxon>Acanthomorphata</taxon>
        <taxon>Holocentriformes</taxon>
        <taxon>Holocentridae</taxon>
        <taxon>Myripristis</taxon>
    </lineage>
</organism>
<evidence type="ECO:0000313" key="15">
    <source>
        <dbReference type="Proteomes" id="UP000472263"/>
    </source>
</evidence>
<dbReference type="Proteomes" id="UP000472263">
    <property type="component" value="Chromosome 21"/>
</dbReference>
<evidence type="ECO:0000256" key="8">
    <source>
        <dbReference type="ARBA" id="ARBA00022807"/>
    </source>
</evidence>
<dbReference type="PANTHER" id="PTHR24006">
    <property type="entry name" value="UBIQUITIN CARBOXYL-TERMINAL HYDROLASE"/>
    <property type="match status" value="1"/>
</dbReference>
<reference evidence="14" key="2">
    <citation type="submission" date="2025-08" db="UniProtKB">
        <authorList>
            <consortium name="Ensembl"/>
        </authorList>
    </citation>
    <scope>IDENTIFICATION</scope>
</reference>
<dbReference type="GeneTree" id="ENSGT00940000158091"/>
<dbReference type="FunFam" id="3.90.70.10:FF:000040">
    <property type="entry name" value="Ubiquitin carboxyl-terminal hydrolase 37"/>
    <property type="match status" value="1"/>
</dbReference>
<protein>
    <recommendedName>
        <fullName evidence="10">Ubiquitin carboxyl-terminal hydrolase</fullName>
        <ecNumber evidence="10">3.4.19.12</ecNumber>
    </recommendedName>
</protein>
<evidence type="ECO:0000256" key="7">
    <source>
        <dbReference type="ARBA" id="ARBA00022801"/>
    </source>
</evidence>
<evidence type="ECO:0000256" key="5">
    <source>
        <dbReference type="ARBA" id="ARBA00022776"/>
    </source>
</evidence>
<evidence type="ECO:0000256" key="3">
    <source>
        <dbReference type="ARBA" id="ARBA00022618"/>
    </source>
</evidence>
<dbReference type="CDD" id="cd02257">
    <property type="entry name" value="Peptidase_C19"/>
    <property type="match status" value="1"/>
</dbReference>
<feature type="region of interest" description="Disordered" evidence="12">
    <location>
        <begin position="498"/>
        <end position="522"/>
    </location>
</feature>
<comment type="similarity">
    <text evidence="2 10">Belongs to the peptidase C19 family.</text>
</comment>
<dbReference type="Pfam" id="PF16674">
    <property type="entry name" value="UCH_N"/>
    <property type="match status" value="1"/>
</dbReference>
<dbReference type="AlphaFoldDB" id="A0A668AS22"/>
<evidence type="ECO:0000256" key="10">
    <source>
        <dbReference type="RuleBase" id="RU366025"/>
    </source>
</evidence>
<keyword evidence="11" id="KW-0175">Coiled coil</keyword>
<evidence type="ECO:0000313" key="14">
    <source>
        <dbReference type="Ensembl" id="ENSMMDP00005048146.1"/>
    </source>
</evidence>
<sequence>MATIVPKLSSSAAVKIRFNSIDLGTTRWKEGTFEILEKDNKINLCLRFSCGGATKTFQVLYKVIVAQTCSCMQVAISFCCSLNRCLDINNKATSDPARKFLLSCKDKLKQAEENRTSAPLGSTPLQPTSFYGSRSVTKDYSQSHSFLDSTTQTPTAKRSLMLPNHSTPFKKVRPSLDYGGWNKQRPSTLAQSQPPLQGFSNLGNTCYMNAILQSLFSLPSFSNDMLRQSIPWKKVPINALLRRFAHLMIKKDVGCPETKKDLLRKVKNAISSTAERFSGYMQNDAHEFLSQCLDQLKEDVEKMNKSWRNEAAASASSSAVCDDGQQGTSPTAKTEPGEEVDTSRVYTCPVVVNMEFEVQHTITCKGCGEVVTKREQFNDLSIDLPRRKKTLPLRSIQDSLDLFFRMEEIEYSCEKCNGKAATVTHKFSKLPRVLILHLKRYSFNAQLSLNSKLGQQVVIPRYLTLLSHCTEATRPPLSLGWSAQAAICSSILVDSDSEEEQNRKVSGSRKRRLSDSTMEAADFSGINDDEMLAAVLEMSRQEAGLSAPPSLGDEPNSSPDTGFGDADAHDLAYHTDLLDADTKQPADVLDSLDLTMDENKENQTPEGVQPQAELDWVQQYSLDQEREEQELQQALAQSLQEHEAQEMREDDDLKRATELSLQEFNNSLPELLCSDEDSGNEDVLDMEYSEAEAEDLKRNAESGDLANSFRLISVVSHIGSSSSSGHYISDVYDMKKQSWLTYNDLDVSRTQEAAVQRDRDRSGYIFFYMHKDVFEELSEMERTGASGTSEAGRSVLQPL</sequence>
<name>A0A668AS22_9TELE</name>
<dbReference type="SUPFAM" id="SSF54001">
    <property type="entry name" value="Cysteine proteinases"/>
    <property type="match status" value="1"/>
</dbReference>
<keyword evidence="7 10" id="KW-0378">Hydrolase</keyword>
<dbReference type="Pfam" id="PF02809">
    <property type="entry name" value="UIM"/>
    <property type="match status" value="3"/>
</dbReference>
<dbReference type="InterPro" id="IPR001394">
    <property type="entry name" value="Peptidase_C19_UCH"/>
</dbReference>
<keyword evidence="9" id="KW-0131">Cell cycle</keyword>
<reference evidence="14" key="3">
    <citation type="submission" date="2025-09" db="UniProtKB">
        <authorList>
            <consortium name="Ensembl"/>
        </authorList>
    </citation>
    <scope>IDENTIFICATION</scope>
</reference>
<dbReference type="Ensembl" id="ENSMMDT00005049095.1">
    <property type="protein sequence ID" value="ENSMMDP00005048146.1"/>
    <property type="gene ID" value="ENSMMDG00005021787.1"/>
</dbReference>
<dbReference type="PROSITE" id="PS50330">
    <property type="entry name" value="UIM"/>
    <property type="match status" value="3"/>
</dbReference>
<evidence type="ECO:0000256" key="11">
    <source>
        <dbReference type="SAM" id="Coils"/>
    </source>
</evidence>
<dbReference type="GO" id="GO:0005634">
    <property type="term" value="C:nucleus"/>
    <property type="evidence" value="ECO:0007669"/>
    <property type="project" value="TreeGrafter"/>
</dbReference>
<dbReference type="GO" id="GO:0005829">
    <property type="term" value="C:cytosol"/>
    <property type="evidence" value="ECO:0007669"/>
    <property type="project" value="TreeGrafter"/>
</dbReference>
<dbReference type="GO" id="GO:0000082">
    <property type="term" value="P:G1/S transition of mitotic cell cycle"/>
    <property type="evidence" value="ECO:0007669"/>
    <property type="project" value="TreeGrafter"/>
</dbReference>
<dbReference type="GO" id="GO:0051301">
    <property type="term" value="P:cell division"/>
    <property type="evidence" value="ECO:0007669"/>
    <property type="project" value="UniProtKB-KW"/>
</dbReference>
<dbReference type="InterPro" id="IPR003903">
    <property type="entry name" value="UIM_dom"/>
</dbReference>
<dbReference type="InterPro" id="IPR032069">
    <property type="entry name" value="USP37-like_PH"/>
</dbReference>
<dbReference type="GO" id="GO:0016579">
    <property type="term" value="P:protein deubiquitination"/>
    <property type="evidence" value="ECO:0007669"/>
    <property type="project" value="InterPro"/>
</dbReference>
<evidence type="ECO:0000256" key="4">
    <source>
        <dbReference type="ARBA" id="ARBA00022670"/>
    </source>
</evidence>
<dbReference type="PROSITE" id="PS00973">
    <property type="entry name" value="USP_2"/>
    <property type="match status" value="1"/>
</dbReference>
<dbReference type="SMART" id="SM00726">
    <property type="entry name" value="UIM"/>
    <property type="match status" value="3"/>
</dbReference>
<dbReference type="EC" id="3.4.19.12" evidence="10"/>
<keyword evidence="5" id="KW-0498">Mitosis</keyword>
<proteinExistence type="inferred from homology"/>
<gene>
    <name evidence="14" type="primary">USP37</name>
    <name evidence="14" type="synonym">usp37</name>
</gene>
<accession>A0A668AS22</accession>
<comment type="catalytic activity">
    <reaction evidence="1 10">
        <text>Thiol-dependent hydrolysis of ester, thioester, amide, peptide and isopeptide bonds formed by the C-terminal Gly of ubiquitin (a 76-residue protein attached to proteins as an intracellular targeting signal).</text>
        <dbReference type="EC" id="3.4.19.12"/>
    </reaction>
</comment>
<dbReference type="InterPro" id="IPR018200">
    <property type="entry name" value="USP_CS"/>
</dbReference>
<keyword evidence="15" id="KW-1185">Reference proteome</keyword>
<reference evidence="14" key="1">
    <citation type="submission" date="2019-06" db="EMBL/GenBank/DDBJ databases">
        <authorList>
            <consortium name="Wellcome Sanger Institute Data Sharing"/>
        </authorList>
    </citation>
    <scope>NUCLEOTIDE SEQUENCE [LARGE SCALE GENOMIC DNA]</scope>
</reference>
<feature type="coiled-coil region" evidence="11">
    <location>
        <begin position="617"/>
        <end position="659"/>
    </location>
</feature>
<keyword evidence="3" id="KW-0132">Cell division</keyword>
<feature type="region of interest" description="Disordered" evidence="12">
    <location>
        <begin position="314"/>
        <end position="340"/>
    </location>
</feature>
<dbReference type="FunFam" id="3.90.70.10:FF:000066">
    <property type="entry name" value="Ubiquitin carboxyl-terminal hydrolase 37"/>
    <property type="match status" value="1"/>
</dbReference>
<dbReference type="GO" id="GO:0006508">
    <property type="term" value="P:proteolysis"/>
    <property type="evidence" value="ECO:0007669"/>
    <property type="project" value="UniProtKB-KW"/>
</dbReference>
<dbReference type="Gene3D" id="3.90.70.10">
    <property type="entry name" value="Cysteine proteinases"/>
    <property type="match status" value="2"/>
</dbReference>
<keyword evidence="6 10" id="KW-0833">Ubl conjugation pathway</keyword>
<feature type="domain" description="USP" evidence="13">
    <location>
        <begin position="197"/>
        <end position="771"/>
    </location>
</feature>
<dbReference type="InterPro" id="IPR038093">
    <property type="entry name" value="USP37-like_PH_sf"/>
</dbReference>
<evidence type="ECO:0000256" key="2">
    <source>
        <dbReference type="ARBA" id="ARBA00009085"/>
    </source>
</evidence>
<evidence type="ECO:0000256" key="1">
    <source>
        <dbReference type="ARBA" id="ARBA00000707"/>
    </source>
</evidence>